<sequence length="199" mass="22089">MAKMGVRKLVMIAMLAAISYLLMFFQFPILPTSPFLKLDFSNLPIFISMFLYGPAAGAFTTLITGLLDFITKGQGIPGLIGDVAYFLATMCFTLPVYYFFKRDRTTLKVSRGNMLGGFITGTISMTIFMSIANVLVLLPMYMKFSGIQINATILNLVATTVVPFNLLKGVLVSIVFLVAYEKLLPWLSRKVLPQQVKKV</sequence>
<keyword evidence="6 9" id="KW-1133">Transmembrane helix</keyword>
<comment type="caution">
    <text evidence="10">The sequence shown here is derived from an EMBL/GenBank/DDBJ whole genome shotgun (WGS) entry which is preliminary data.</text>
</comment>
<proteinExistence type="inferred from homology"/>
<reference evidence="11" key="1">
    <citation type="journal article" date="2019" name="Int. J. Syst. Evol. Microbiol.">
        <title>The Global Catalogue of Microorganisms (GCM) 10K type strain sequencing project: providing services to taxonomists for standard genome sequencing and annotation.</title>
        <authorList>
            <consortium name="The Broad Institute Genomics Platform"/>
            <consortium name="The Broad Institute Genome Sequencing Center for Infectious Disease"/>
            <person name="Wu L."/>
            <person name="Ma J."/>
        </authorList>
    </citation>
    <scope>NUCLEOTIDE SEQUENCE [LARGE SCALE GENOMIC DNA]</scope>
    <source>
        <strain evidence="11">CCM 8925</strain>
    </source>
</reference>
<accession>A0ABW3EE07</accession>
<feature type="transmembrane region" description="Helical" evidence="9">
    <location>
        <begin position="79"/>
        <end position="98"/>
    </location>
</feature>
<keyword evidence="3 8" id="KW-0813">Transport</keyword>
<evidence type="ECO:0000313" key="11">
    <source>
        <dbReference type="Proteomes" id="UP001597104"/>
    </source>
</evidence>
<evidence type="ECO:0000256" key="4">
    <source>
        <dbReference type="ARBA" id="ARBA00022475"/>
    </source>
</evidence>
<dbReference type="InterPro" id="IPR024529">
    <property type="entry name" value="ECF_trnsprt_substrate-spec"/>
</dbReference>
<evidence type="ECO:0000256" key="6">
    <source>
        <dbReference type="ARBA" id="ARBA00022989"/>
    </source>
</evidence>
<dbReference type="EMBL" id="JBHTIO010000037">
    <property type="protein sequence ID" value="MFD0897639.1"/>
    <property type="molecule type" value="Genomic_DNA"/>
</dbReference>
<dbReference type="PANTHER" id="PTHR38438">
    <property type="entry name" value="RIBOFLAVIN TRANSPORTER RIBU"/>
    <property type="match status" value="1"/>
</dbReference>
<evidence type="ECO:0000256" key="3">
    <source>
        <dbReference type="ARBA" id="ARBA00022448"/>
    </source>
</evidence>
<feature type="transmembrane region" description="Helical" evidence="9">
    <location>
        <begin position="118"/>
        <end position="141"/>
    </location>
</feature>
<comment type="similarity">
    <text evidence="2 8">Belongs to the prokaryotic riboflavin transporter (P-RFT) (TC 2.A.87) family.</text>
</comment>
<dbReference type="InterPro" id="IPR025720">
    <property type="entry name" value="RibU"/>
</dbReference>
<keyword evidence="5 9" id="KW-0812">Transmembrane</keyword>
<evidence type="ECO:0000256" key="2">
    <source>
        <dbReference type="ARBA" id="ARBA00005540"/>
    </source>
</evidence>
<name>A0ABW3EE07_9LACO</name>
<comment type="subcellular location">
    <subcellularLocation>
        <location evidence="1">Cell membrane</location>
        <topology evidence="1">Multi-pass membrane protein</topology>
    </subcellularLocation>
</comment>
<feature type="transmembrane region" description="Helical" evidence="9">
    <location>
        <begin position="153"/>
        <end position="180"/>
    </location>
</feature>
<gene>
    <name evidence="10" type="ORF">ACFQZ7_07780</name>
</gene>
<dbReference type="Gene3D" id="1.10.1760.20">
    <property type="match status" value="1"/>
</dbReference>
<protein>
    <recommendedName>
        <fullName evidence="8">Riboflavin transporter</fullName>
    </recommendedName>
</protein>
<organism evidence="10 11">
    <name type="scientific">Loigolactobacillus binensis</name>
    <dbReference type="NCBI Taxonomy" id="2559922"/>
    <lineage>
        <taxon>Bacteria</taxon>
        <taxon>Bacillati</taxon>
        <taxon>Bacillota</taxon>
        <taxon>Bacilli</taxon>
        <taxon>Lactobacillales</taxon>
        <taxon>Lactobacillaceae</taxon>
        <taxon>Loigolactobacillus</taxon>
    </lineage>
</organism>
<evidence type="ECO:0000256" key="1">
    <source>
        <dbReference type="ARBA" id="ARBA00004651"/>
    </source>
</evidence>
<dbReference type="PIRSF" id="PIRSF037778">
    <property type="entry name" value="UCP037778_transp_RibU"/>
    <property type="match status" value="1"/>
</dbReference>
<keyword evidence="7 8" id="KW-0472">Membrane</keyword>
<evidence type="ECO:0000256" key="9">
    <source>
        <dbReference type="SAM" id="Phobius"/>
    </source>
</evidence>
<dbReference type="Proteomes" id="UP001597104">
    <property type="component" value="Unassembled WGS sequence"/>
</dbReference>
<keyword evidence="4 8" id="KW-1003">Cell membrane</keyword>
<dbReference type="RefSeq" id="WP_137637559.1">
    <property type="nucleotide sequence ID" value="NZ_BJDN01000010.1"/>
</dbReference>
<comment type="function">
    <text evidence="8">Probably a riboflavin-binding protein that interacts with the energy-coupling factor (ECF) ABC-transporter complex.</text>
</comment>
<evidence type="ECO:0000313" key="10">
    <source>
        <dbReference type="EMBL" id="MFD0897639.1"/>
    </source>
</evidence>
<dbReference type="Pfam" id="PF12822">
    <property type="entry name" value="ECF_trnsprt"/>
    <property type="match status" value="1"/>
</dbReference>
<keyword evidence="11" id="KW-1185">Reference proteome</keyword>
<dbReference type="PANTHER" id="PTHR38438:SF1">
    <property type="entry name" value="RIBOFLAVIN TRANSPORTER RIBU"/>
    <property type="match status" value="1"/>
</dbReference>
<evidence type="ECO:0000256" key="8">
    <source>
        <dbReference type="PIRNR" id="PIRNR037778"/>
    </source>
</evidence>
<feature type="transmembrane region" description="Helical" evidence="9">
    <location>
        <begin position="43"/>
        <end position="67"/>
    </location>
</feature>
<evidence type="ECO:0000256" key="5">
    <source>
        <dbReference type="ARBA" id="ARBA00022692"/>
    </source>
</evidence>
<evidence type="ECO:0000256" key="7">
    <source>
        <dbReference type="ARBA" id="ARBA00023136"/>
    </source>
</evidence>
<feature type="transmembrane region" description="Helical" evidence="9">
    <location>
        <begin position="12"/>
        <end position="31"/>
    </location>
</feature>